<evidence type="ECO:0000259" key="1">
    <source>
        <dbReference type="Pfam" id="PF06985"/>
    </source>
</evidence>
<reference evidence="2 3" key="1">
    <citation type="submission" date="2016-04" db="EMBL/GenBank/DDBJ databases">
        <title>A degradative enzymes factory behind the ericoid mycorrhizal symbiosis.</title>
        <authorList>
            <consortium name="DOE Joint Genome Institute"/>
            <person name="Martino E."/>
            <person name="Morin E."/>
            <person name="Grelet G."/>
            <person name="Kuo A."/>
            <person name="Kohler A."/>
            <person name="Daghino S."/>
            <person name="Barry K."/>
            <person name="Choi C."/>
            <person name="Cichocki N."/>
            <person name="Clum A."/>
            <person name="Copeland A."/>
            <person name="Hainaut M."/>
            <person name="Haridas S."/>
            <person name="Labutti K."/>
            <person name="Lindquist E."/>
            <person name="Lipzen A."/>
            <person name="Khouja H.-R."/>
            <person name="Murat C."/>
            <person name="Ohm R."/>
            <person name="Olson A."/>
            <person name="Spatafora J."/>
            <person name="Veneault-Fourrey C."/>
            <person name="Henrissat B."/>
            <person name="Grigoriev I."/>
            <person name="Martin F."/>
            <person name="Perotto S."/>
        </authorList>
    </citation>
    <scope>NUCLEOTIDE SEQUENCE [LARGE SCALE GENOMIC DNA]</scope>
    <source>
        <strain evidence="2 3">E</strain>
    </source>
</reference>
<protein>
    <submittedName>
        <fullName evidence="2">Heterokaryon incompatibility</fullName>
    </submittedName>
</protein>
<dbReference type="InterPro" id="IPR010730">
    <property type="entry name" value="HET"/>
</dbReference>
<sequence>MPLVRLFNTRESLLQEFEQGNTPPYLAVSHAWSDHIFPPGTPILSSVGGKVVQKVIGTCYPTIHHCWVDNFCIKQDDDDDKLQQIPLMGSIYHNSEAVIVVLSCEIGFDQSDVDAATRSLADALEVWRDETWAEIDQAEYFQRGPGRHTLIHAMKALARFTRSSWATRIWTLQEYVLAREVVWVGKDMHPIRIDDRFFQAIPGLCDQLAISECMARAPGTEFAILHTHFSGMATSRLGDNDATRIMELLGNRKATVPVDEVYGIMAASTVEIDPLKGETREEAWERWCEAAILKGHIRWLMLPLASTAAKIGTTSSANCALPCFSLRYHLSSASYLDSVTPFQAATVQNGTFTLAGRYIGSCTLIRRLGGIHRSKTGLYHRHITLILFSKGKWSIALQVARAFSAGRYSKMQLVAAAQVMTNNYARACLSVRKGKEEDFNPVLHSSFQARIWGDLMQLQARCMMDLLNISTGFLAKISRPDLGTSITTVAVTNGILPAGKLHCIDFNAVTGDRRRIFLVVETSNCQPKDPSNLLQEVAKKSLHKFGTTIPISDDYDRFWSLLPLERFSLGGSQCEVCLDLVRNPRPVDQPPVAPPKALLSIDTKKSKALLRRDTSVSRLISGPLTRHRLLTKGKLCWGQRSRVRRAH</sequence>
<evidence type="ECO:0000313" key="3">
    <source>
        <dbReference type="Proteomes" id="UP000235371"/>
    </source>
</evidence>
<organism evidence="2 3">
    <name type="scientific">Hyaloscypha bicolor E</name>
    <dbReference type="NCBI Taxonomy" id="1095630"/>
    <lineage>
        <taxon>Eukaryota</taxon>
        <taxon>Fungi</taxon>
        <taxon>Dikarya</taxon>
        <taxon>Ascomycota</taxon>
        <taxon>Pezizomycotina</taxon>
        <taxon>Leotiomycetes</taxon>
        <taxon>Helotiales</taxon>
        <taxon>Hyaloscyphaceae</taxon>
        <taxon>Hyaloscypha</taxon>
        <taxon>Hyaloscypha bicolor</taxon>
    </lineage>
</organism>
<feature type="domain" description="Heterokaryon incompatibility" evidence="1">
    <location>
        <begin position="25"/>
        <end position="174"/>
    </location>
</feature>
<keyword evidence="3" id="KW-1185">Reference proteome</keyword>
<accession>A0A2J6TUP6</accession>
<dbReference type="AlphaFoldDB" id="A0A2J6TUP6"/>
<dbReference type="Pfam" id="PF06985">
    <property type="entry name" value="HET"/>
    <property type="match status" value="1"/>
</dbReference>
<dbReference type="PANTHER" id="PTHR24148:SF73">
    <property type="entry name" value="HET DOMAIN PROTEIN (AFU_ORTHOLOGUE AFUA_8G01020)"/>
    <property type="match status" value="1"/>
</dbReference>
<name>A0A2J6TUP6_9HELO</name>
<dbReference type="OrthoDB" id="2157530at2759"/>
<dbReference type="Proteomes" id="UP000235371">
    <property type="component" value="Unassembled WGS sequence"/>
</dbReference>
<dbReference type="PANTHER" id="PTHR24148">
    <property type="entry name" value="ANKYRIN REPEAT DOMAIN-CONTAINING PROTEIN 39 HOMOLOG-RELATED"/>
    <property type="match status" value="1"/>
</dbReference>
<dbReference type="RefSeq" id="XP_024743644.1">
    <property type="nucleotide sequence ID" value="XM_024870415.1"/>
</dbReference>
<dbReference type="GeneID" id="36578497"/>
<dbReference type="InterPro" id="IPR052895">
    <property type="entry name" value="HetReg/Transcr_Mod"/>
</dbReference>
<proteinExistence type="predicted"/>
<evidence type="ECO:0000313" key="2">
    <source>
        <dbReference type="EMBL" id="PMD66740.1"/>
    </source>
</evidence>
<dbReference type="STRING" id="1095630.A0A2J6TUP6"/>
<gene>
    <name evidence="2" type="ORF">K444DRAFT_125320</name>
</gene>
<dbReference type="EMBL" id="KZ613743">
    <property type="protein sequence ID" value="PMD66740.1"/>
    <property type="molecule type" value="Genomic_DNA"/>
</dbReference>
<dbReference type="InParanoid" id="A0A2J6TUP6"/>